<evidence type="ECO:0000313" key="3">
    <source>
        <dbReference type="EMBL" id="CAB4180426.1"/>
    </source>
</evidence>
<evidence type="ECO:0000313" key="2">
    <source>
        <dbReference type="EMBL" id="CAB4167550.1"/>
    </source>
</evidence>
<dbReference type="NCBIfam" id="TIGR02605">
    <property type="entry name" value="CxxC_CxxC_SSSS"/>
    <property type="match status" value="1"/>
</dbReference>
<evidence type="ECO:0000259" key="1">
    <source>
        <dbReference type="SMART" id="SM00834"/>
    </source>
</evidence>
<accession>A0A6J5P6J7</accession>
<name>A0A6J5P6J7_9CAUD</name>
<proteinExistence type="predicted"/>
<reference evidence="2" key="1">
    <citation type="submission" date="2020-04" db="EMBL/GenBank/DDBJ databases">
        <authorList>
            <person name="Chiriac C."/>
            <person name="Salcher M."/>
            <person name="Ghai R."/>
            <person name="Kavagutti S V."/>
        </authorList>
    </citation>
    <scope>NUCLEOTIDE SEQUENCE</scope>
</reference>
<dbReference type="SMART" id="SM00834">
    <property type="entry name" value="CxxC_CXXC_SSSS"/>
    <property type="match status" value="1"/>
</dbReference>
<protein>
    <submittedName>
        <fullName evidence="2">CxxC_CxxC_SSSS, putative regulatory protein, FmdB family</fullName>
    </submittedName>
</protein>
<dbReference type="InterPro" id="IPR013429">
    <property type="entry name" value="Regulatory_FmdB_Zinc_ribbon"/>
</dbReference>
<dbReference type="EMBL" id="LR797201">
    <property type="protein sequence ID" value="CAB4194145.1"/>
    <property type="molecule type" value="Genomic_DNA"/>
</dbReference>
<dbReference type="EMBL" id="LR796801">
    <property type="protein sequence ID" value="CAB4167550.1"/>
    <property type="molecule type" value="Genomic_DNA"/>
</dbReference>
<dbReference type="EMBL" id="LR796999">
    <property type="protein sequence ID" value="CAB4180426.1"/>
    <property type="molecule type" value="Genomic_DNA"/>
</dbReference>
<sequence>MPNTVQDVRIIMPVYDYECIVCGQTQELEHSMSAVGNPVLHCSTPMIRVFTATPAIFKGTGWGKDK</sequence>
<organism evidence="2">
    <name type="scientific">uncultured Caudovirales phage</name>
    <dbReference type="NCBI Taxonomy" id="2100421"/>
    <lineage>
        <taxon>Viruses</taxon>
        <taxon>Duplodnaviria</taxon>
        <taxon>Heunggongvirae</taxon>
        <taxon>Uroviricota</taxon>
        <taxon>Caudoviricetes</taxon>
        <taxon>Peduoviridae</taxon>
        <taxon>Maltschvirus</taxon>
        <taxon>Maltschvirus maltsch</taxon>
    </lineage>
</organism>
<gene>
    <name evidence="3" type="ORF">UFOVP1042_27</name>
    <name evidence="4" type="ORF">UFOVP1262_22</name>
    <name evidence="2" type="ORF">UFOVP863_24</name>
</gene>
<feature type="domain" description="Putative regulatory protein FmdB zinc ribbon" evidence="1">
    <location>
        <begin position="12"/>
        <end position="51"/>
    </location>
</feature>
<evidence type="ECO:0000313" key="4">
    <source>
        <dbReference type="EMBL" id="CAB4194145.1"/>
    </source>
</evidence>